<dbReference type="Proteomes" id="UP000214880">
    <property type="component" value="Unassembled WGS sequence"/>
</dbReference>
<dbReference type="STRING" id="146817.SAMN04488502_106149"/>
<gene>
    <name evidence="1" type="ORF">SAMN04488502_106149</name>
</gene>
<organism evidence="1 2">
    <name type="scientific">Dendrosporobacter quercicolus</name>
    <dbReference type="NCBI Taxonomy" id="146817"/>
    <lineage>
        <taxon>Bacteria</taxon>
        <taxon>Bacillati</taxon>
        <taxon>Bacillota</taxon>
        <taxon>Negativicutes</taxon>
        <taxon>Selenomonadales</taxon>
        <taxon>Sporomusaceae</taxon>
        <taxon>Dendrosporobacter</taxon>
    </lineage>
</organism>
<evidence type="ECO:0000313" key="2">
    <source>
        <dbReference type="Proteomes" id="UP000214880"/>
    </source>
</evidence>
<sequence length="104" mass="11855">MLKRRLLLIAGALLLIGCIAVSSIHLLPLENFLLIQQKPEQTPQKVYDYYIIVDEETGNHLMYVPLVVGIGDEVLSEDNKLYQVVRVEGNQAYARFVRDVDLNQ</sequence>
<dbReference type="AlphaFoldDB" id="A0A1G9V2P3"/>
<dbReference type="OrthoDB" id="1682335at2"/>
<dbReference type="PROSITE" id="PS51257">
    <property type="entry name" value="PROKAR_LIPOPROTEIN"/>
    <property type="match status" value="1"/>
</dbReference>
<reference evidence="1 2" key="1">
    <citation type="submission" date="2016-10" db="EMBL/GenBank/DDBJ databases">
        <authorList>
            <person name="de Groot N.N."/>
        </authorList>
    </citation>
    <scope>NUCLEOTIDE SEQUENCE [LARGE SCALE GENOMIC DNA]</scope>
    <source>
        <strain evidence="1 2">DSM 1736</strain>
    </source>
</reference>
<protein>
    <submittedName>
        <fullName evidence="1">Uncharacterized protein</fullName>
    </submittedName>
</protein>
<keyword evidence="2" id="KW-1185">Reference proteome</keyword>
<accession>A0A1G9V2P3</accession>
<dbReference type="EMBL" id="FNHB01000006">
    <property type="protein sequence ID" value="SDM66388.1"/>
    <property type="molecule type" value="Genomic_DNA"/>
</dbReference>
<proteinExistence type="predicted"/>
<dbReference type="RefSeq" id="WP_092073734.1">
    <property type="nucleotide sequence ID" value="NZ_FNHB01000006.1"/>
</dbReference>
<evidence type="ECO:0000313" key="1">
    <source>
        <dbReference type="EMBL" id="SDM66388.1"/>
    </source>
</evidence>
<name>A0A1G9V2P3_9FIRM</name>